<evidence type="ECO:0000313" key="2">
    <source>
        <dbReference type="EMBL" id="KAE8961444.1"/>
    </source>
</evidence>
<keyword evidence="1" id="KW-0732">Signal</keyword>
<protein>
    <recommendedName>
        <fullName evidence="4">Secreted protein</fullName>
    </recommendedName>
</protein>
<evidence type="ECO:0000313" key="3">
    <source>
        <dbReference type="Proteomes" id="UP000435112"/>
    </source>
</evidence>
<feature type="chain" id="PRO_5025377197" description="Secreted protein" evidence="1">
    <location>
        <begin position="36"/>
        <end position="163"/>
    </location>
</feature>
<sequence>MWKCSWRWLIITFTPRWPIVPQWAITISLIKSTSASSGIHHRFCSSLHNTLGCSSRCGGRVHVVASCAHLMSSSVGHSESGRSGRSSTCTCVSCVCQRLTVVVSLGNSMQAQREAISAHTLSSPLICSMVYRSSFSFKLQRCNFPRTCFLISSPGANMKIKLR</sequence>
<feature type="signal peptide" evidence="1">
    <location>
        <begin position="1"/>
        <end position="35"/>
    </location>
</feature>
<comment type="caution">
    <text evidence="2">The sequence shown here is derived from an EMBL/GenBank/DDBJ whole genome shotgun (WGS) entry which is preliminary data.</text>
</comment>
<dbReference type="EMBL" id="QXFU01006293">
    <property type="protein sequence ID" value="KAE8961444.1"/>
    <property type="molecule type" value="Genomic_DNA"/>
</dbReference>
<reference evidence="2 3" key="1">
    <citation type="submission" date="2018-09" db="EMBL/GenBank/DDBJ databases">
        <title>Genomic investigation of the strawberry pathogen Phytophthora fragariae indicates pathogenicity is determined by transcriptional variation in three key races.</title>
        <authorList>
            <person name="Adams T.M."/>
            <person name="Armitage A.D."/>
            <person name="Sobczyk M.K."/>
            <person name="Bates H.J."/>
            <person name="Dunwell J.M."/>
            <person name="Nellist C.F."/>
            <person name="Harrison R.J."/>
        </authorList>
    </citation>
    <scope>NUCLEOTIDE SEQUENCE [LARGE SCALE GENOMIC DNA]</scope>
    <source>
        <strain evidence="2 3">SCRP324</strain>
    </source>
</reference>
<evidence type="ECO:0008006" key="4">
    <source>
        <dbReference type="Google" id="ProtNLM"/>
    </source>
</evidence>
<dbReference type="Proteomes" id="UP000435112">
    <property type="component" value="Unassembled WGS sequence"/>
</dbReference>
<accession>A0A6A3GWR6</accession>
<proteinExistence type="predicted"/>
<organism evidence="2 3">
    <name type="scientific">Phytophthora rubi</name>
    <dbReference type="NCBI Taxonomy" id="129364"/>
    <lineage>
        <taxon>Eukaryota</taxon>
        <taxon>Sar</taxon>
        <taxon>Stramenopiles</taxon>
        <taxon>Oomycota</taxon>
        <taxon>Peronosporomycetes</taxon>
        <taxon>Peronosporales</taxon>
        <taxon>Peronosporaceae</taxon>
        <taxon>Phytophthora</taxon>
    </lineage>
</organism>
<dbReference type="OrthoDB" id="10299575at2759"/>
<gene>
    <name evidence="2" type="ORF">PR002_g29901</name>
</gene>
<evidence type="ECO:0000256" key="1">
    <source>
        <dbReference type="SAM" id="SignalP"/>
    </source>
</evidence>
<name>A0A6A3GWR6_9STRA</name>
<dbReference type="AlphaFoldDB" id="A0A6A3GWR6"/>